<feature type="compositionally biased region" description="Acidic residues" evidence="1">
    <location>
        <begin position="71"/>
        <end position="83"/>
    </location>
</feature>
<gene>
    <name evidence="2" type="ORF">JZ751_018643</name>
</gene>
<evidence type="ECO:0000313" key="2">
    <source>
        <dbReference type="EMBL" id="KAG9331614.1"/>
    </source>
</evidence>
<sequence length="93" mass="10632">MSEFVDLTCQIQRWSPCLPRVYHAKRVFEKSLQRGDGTSRVRRRETGGAKKQTKDPAGRKEIETLGKEGGEGEEEELEEEEEEKPALRGTQVQ</sequence>
<feature type="compositionally biased region" description="Basic and acidic residues" evidence="1">
    <location>
        <begin position="32"/>
        <end position="70"/>
    </location>
</feature>
<comment type="caution">
    <text evidence="2">The sequence shown here is derived from an EMBL/GenBank/DDBJ whole genome shotgun (WGS) entry which is preliminary data.</text>
</comment>
<name>A0A8T2MU79_9TELE</name>
<protein>
    <submittedName>
        <fullName evidence="2">Uncharacterized protein</fullName>
    </submittedName>
</protein>
<dbReference type="AlphaFoldDB" id="A0A8T2MU79"/>
<evidence type="ECO:0000313" key="3">
    <source>
        <dbReference type="Proteomes" id="UP000824540"/>
    </source>
</evidence>
<feature type="region of interest" description="Disordered" evidence="1">
    <location>
        <begin position="32"/>
        <end position="93"/>
    </location>
</feature>
<proteinExistence type="predicted"/>
<organism evidence="2 3">
    <name type="scientific">Albula glossodonta</name>
    <name type="common">roundjaw bonefish</name>
    <dbReference type="NCBI Taxonomy" id="121402"/>
    <lineage>
        <taxon>Eukaryota</taxon>
        <taxon>Metazoa</taxon>
        <taxon>Chordata</taxon>
        <taxon>Craniata</taxon>
        <taxon>Vertebrata</taxon>
        <taxon>Euteleostomi</taxon>
        <taxon>Actinopterygii</taxon>
        <taxon>Neopterygii</taxon>
        <taxon>Teleostei</taxon>
        <taxon>Albuliformes</taxon>
        <taxon>Albulidae</taxon>
        <taxon>Albula</taxon>
    </lineage>
</organism>
<reference evidence="2" key="1">
    <citation type="thesis" date="2021" institute="BYU ScholarsArchive" country="Provo, UT, USA">
        <title>Applications of and Algorithms for Genome Assembly and Genomic Analyses with an Emphasis on Marine Teleosts.</title>
        <authorList>
            <person name="Pickett B.D."/>
        </authorList>
    </citation>
    <scope>NUCLEOTIDE SEQUENCE</scope>
    <source>
        <strain evidence="2">HI-2016</strain>
    </source>
</reference>
<accession>A0A8T2MU79</accession>
<dbReference type="Proteomes" id="UP000824540">
    <property type="component" value="Unassembled WGS sequence"/>
</dbReference>
<evidence type="ECO:0000256" key="1">
    <source>
        <dbReference type="SAM" id="MobiDB-lite"/>
    </source>
</evidence>
<dbReference type="EMBL" id="JAFBMS010000316">
    <property type="protein sequence ID" value="KAG9331614.1"/>
    <property type="molecule type" value="Genomic_DNA"/>
</dbReference>
<keyword evidence="3" id="KW-1185">Reference proteome</keyword>